<sequence>MAEYTLTTPTAVPLGGAVPYTNTIIKGCCNIKHRAGSGQVTVKGGTCCNPAKYLVYFHANVTGVAGAIQLALFLDGERLPETLMAVVPAAATDVWSVDAETEFCVDCCCGTVSARVVEGATVTVNTAEIIVKKEVA</sequence>
<proteinExistence type="predicted"/>
<dbReference type="Gene3D" id="2.60.120.40">
    <property type="match status" value="1"/>
</dbReference>
<accession>A0A8S5S4Q3</accession>
<reference evidence="1" key="1">
    <citation type="journal article" date="2021" name="Proc. Natl. Acad. Sci. U.S.A.">
        <title>A Catalog of Tens of Thousands of Viruses from Human Metagenomes Reveals Hidden Associations with Chronic Diseases.</title>
        <authorList>
            <person name="Tisza M.J."/>
            <person name="Buck C.B."/>
        </authorList>
    </citation>
    <scope>NUCLEOTIDE SEQUENCE</scope>
    <source>
        <strain evidence="1">CthAo37</strain>
    </source>
</reference>
<name>A0A8S5S4Q3_9CAUD</name>
<dbReference type="EMBL" id="BK032529">
    <property type="protein sequence ID" value="DAF46013.1"/>
    <property type="molecule type" value="Genomic_DNA"/>
</dbReference>
<evidence type="ECO:0000313" key="1">
    <source>
        <dbReference type="EMBL" id="DAF46013.1"/>
    </source>
</evidence>
<organism evidence="1">
    <name type="scientific">Myoviridae sp. cthAo37</name>
    <dbReference type="NCBI Taxonomy" id="2827701"/>
    <lineage>
        <taxon>Viruses</taxon>
        <taxon>Duplodnaviria</taxon>
        <taxon>Heunggongvirae</taxon>
        <taxon>Uroviricota</taxon>
        <taxon>Caudoviricetes</taxon>
    </lineage>
</organism>
<dbReference type="InterPro" id="IPR008983">
    <property type="entry name" value="Tumour_necrosis_fac-like_dom"/>
</dbReference>
<protein>
    <submittedName>
        <fullName evidence="1">Uncharacterized protein</fullName>
    </submittedName>
</protein>